<dbReference type="InterPro" id="IPR002220">
    <property type="entry name" value="DapA-like"/>
</dbReference>
<sequence>MTPHETIVWTACVTPLSDNAETVDFGSFERTLRRQEAAGNGILLIGTTGEGASLTSPEKRGIITWATGLNLSVPIMVGVPAYQYADTLDCVQWLYDTSVDALLVPTPCYTKPGRRGQHDWFRSMLDAAGRPCMLYNVPSRTGVPLPPETVSDLAGHPNLWSIKEASGSIERYEEFMQTGVTLYSGNDDMMPQLGQRGAAGLVSVASNLWPDETNAYARHCIDQTLTTDQQSLWSRAITELFRASNPVPAKRAMHALGLIDTPCLRPPLHPEDLDDLQPLLDLANQIRQENTVAA</sequence>
<evidence type="ECO:0000256" key="12">
    <source>
        <dbReference type="NCBIfam" id="TIGR00674"/>
    </source>
</evidence>
<dbReference type="Pfam" id="PF00701">
    <property type="entry name" value="DHDPS"/>
    <property type="match status" value="1"/>
</dbReference>
<dbReference type="PROSITE" id="PS00665">
    <property type="entry name" value="DHDPS_1"/>
    <property type="match status" value="1"/>
</dbReference>
<keyword evidence="9 13" id="KW-0456">Lyase</keyword>
<keyword evidence="5" id="KW-0963">Cytoplasm</keyword>
<evidence type="ECO:0000256" key="3">
    <source>
        <dbReference type="ARBA" id="ARBA00007592"/>
    </source>
</evidence>
<dbReference type="AlphaFoldDB" id="A0A518BXX2"/>
<evidence type="ECO:0000256" key="9">
    <source>
        <dbReference type="ARBA" id="ARBA00023239"/>
    </source>
</evidence>
<evidence type="ECO:0000313" key="16">
    <source>
        <dbReference type="EMBL" id="QDU71804.1"/>
    </source>
</evidence>
<comment type="pathway">
    <text evidence="2">Amino-acid biosynthesis; L-lysine biosynthesis via DAP pathway; (S)-tetrahydrodipicolinate from L-aspartate: step 3/4.</text>
</comment>
<keyword evidence="6" id="KW-0028">Amino-acid biosynthesis</keyword>
<organism evidence="16 17">
    <name type="scientific">Mucisphaera calidilacus</name>
    <dbReference type="NCBI Taxonomy" id="2527982"/>
    <lineage>
        <taxon>Bacteria</taxon>
        <taxon>Pseudomonadati</taxon>
        <taxon>Planctomycetota</taxon>
        <taxon>Phycisphaerae</taxon>
        <taxon>Phycisphaerales</taxon>
        <taxon>Phycisphaeraceae</taxon>
        <taxon>Mucisphaera</taxon>
    </lineage>
</organism>
<evidence type="ECO:0000256" key="1">
    <source>
        <dbReference type="ARBA" id="ARBA00003294"/>
    </source>
</evidence>
<evidence type="ECO:0000256" key="6">
    <source>
        <dbReference type="ARBA" id="ARBA00022605"/>
    </source>
</evidence>
<evidence type="ECO:0000256" key="13">
    <source>
        <dbReference type="PIRNR" id="PIRNR001365"/>
    </source>
</evidence>
<reference evidence="16 17" key="1">
    <citation type="submission" date="2019-02" db="EMBL/GenBank/DDBJ databases">
        <title>Deep-cultivation of Planctomycetes and their phenomic and genomic characterization uncovers novel biology.</title>
        <authorList>
            <person name="Wiegand S."/>
            <person name="Jogler M."/>
            <person name="Boedeker C."/>
            <person name="Pinto D."/>
            <person name="Vollmers J."/>
            <person name="Rivas-Marin E."/>
            <person name="Kohn T."/>
            <person name="Peeters S.H."/>
            <person name="Heuer A."/>
            <person name="Rast P."/>
            <person name="Oberbeckmann S."/>
            <person name="Bunk B."/>
            <person name="Jeske O."/>
            <person name="Meyerdierks A."/>
            <person name="Storesund J.E."/>
            <person name="Kallscheuer N."/>
            <person name="Luecker S."/>
            <person name="Lage O.M."/>
            <person name="Pohl T."/>
            <person name="Merkel B.J."/>
            <person name="Hornburger P."/>
            <person name="Mueller R.-W."/>
            <person name="Bruemmer F."/>
            <person name="Labrenz M."/>
            <person name="Spormann A.M."/>
            <person name="Op den Camp H."/>
            <person name="Overmann J."/>
            <person name="Amann R."/>
            <person name="Jetten M.S.M."/>
            <person name="Mascher T."/>
            <person name="Medema M.H."/>
            <person name="Devos D.P."/>
            <person name="Kaster A.-K."/>
            <person name="Ovreas L."/>
            <person name="Rohde M."/>
            <person name="Galperin M.Y."/>
            <person name="Jogler C."/>
        </authorList>
    </citation>
    <scope>NUCLEOTIDE SEQUENCE [LARGE SCALE GENOMIC DNA]</scope>
    <source>
        <strain evidence="16 17">Pan265</strain>
    </source>
</reference>
<keyword evidence="8" id="KW-0457">Lysine biosynthesis</keyword>
<dbReference type="InterPro" id="IPR005263">
    <property type="entry name" value="DapA"/>
</dbReference>
<dbReference type="PROSITE" id="PS00666">
    <property type="entry name" value="DHDPS_2"/>
    <property type="match status" value="1"/>
</dbReference>
<comment type="similarity">
    <text evidence="3 13">Belongs to the DapA family.</text>
</comment>
<dbReference type="PRINTS" id="PR00146">
    <property type="entry name" value="DHPICSNTHASE"/>
</dbReference>
<evidence type="ECO:0000256" key="8">
    <source>
        <dbReference type="ARBA" id="ARBA00023154"/>
    </source>
</evidence>
<dbReference type="KEGG" id="mcad:Pan265_16570"/>
<proteinExistence type="inferred from homology"/>
<dbReference type="InterPro" id="IPR020625">
    <property type="entry name" value="Schiff_base-form_aldolases_AS"/>
</dbReference>
<dbReference type="NCBIfam" id="TIGR00674">
    <property type="entry name" value="dapA"/>
    <property type="match status" value="1"/>
</dbReference>
<keyword evidence="10" id="KW-0704">Schiff base</keyword>
<dbReference type="GO" id="GO:0008840">
    <property type="term" value="F:4-hydroxy-tetrahydrodipicolinate synthase activity"/>
    <property type="evidence" value="ECO:0007669"/>
    <property type="project" value="UniProtKB-UniRule"/>
</dbReference>
<feature type="binding site" evidence="15">
    <location>
        <position position="202"/>
    </location>
    <ligand>
        <name>pyruvate</name>
        <dbReference type="ChEBI" id="CHEBI:15361"/>
    </ligand>
</feature>
<dbReference type="GO" id="GO:0009089">
    <property type="term" value="P:lysine biosynthetic process via diaminopimelate"/>
    <property type="evidence" value="ECO:0007669"/>
    <property type="project" value="UniProtKB-UniRule"/>
</dbReference>
<protein>
    <recommendedName>
        <fullName evidence="4 12">4-hydroxy-tetrahydrodipicolinate synthase</fullName>
        <ecNumber evidence="4 12">4.3.3.7</ecNumber>
    </recommendedName>
</protein>
<keyword evidence="7" id="KW-0220">Diaminopimelate biosynthesis</keyword>
<dbReference type="PANTHER" id="PTHR12128:SF66">
    <property type="entry name" value="4-HYDROXY-2-OXOGLUTARATE ALDOLASE, MITOCHONDRIAL"/>
    <property type="match status" value="1"/>
</dbReference>
<evidence type="ECO:0000256" key="15">
    <source>
        <dbReference type="PIRSR" id="PIRSR001365-2"/>
    </source>
</evidence>
<dbReference type="OrthoDB" id="9782828at2"/>
<dbReference type="RefSeq" id="WP_145446004.1">
    <property type="nucleotide sequence ID" value="NZ_CP036280.1"/>
</dbReference>
<accession>A0A518BXX2</accession>
<dbReference type="EC" id="4.3.3.7" evidence="4 12"/>
<dbReference type="EMBL" id="CP036280">
    <property type="protein sequence ID" value="QDU71804.1"/>
    <property type="molecule type" value="Genomic_DNA"/>
</dbReference>
<dbReference type="SMART" id="SM01130">
    <property type="entry name" value="DHDPS"/>
    <property type="match status" value="1"/>
</dbReference>
<evidence type="ECO:0000256" key="11">
    <source>
        <dbReference type="ARBA" id="ARBA00047836"/>
    </source>
</evidence>
<dbReference type="PANTHER" id="PTHR12128">
    <property type="entry name" value="DIHYDRODIPICOLINATE SYNTHASE"/>
    <property type="match status" value="1"/>
</dbReference>
<feature type="binding site" evidence="15">
    <location>
        <position position="48"/>
    </location>
    <ligand>
        <name>pyruvate</name>
        <dbReference type="ChEBI" id="CHEBI:15361"/>
    </ligand>
</feature>
<comment type="function">
    <text evidence="1">Catalyzes the condensation of (S)-aspartate-beta-semialdehyde [(S)-ASA] and pyruvate to 4-hydroxy-tetrahydrodipicolinate (HTPA).</text>
</comment>
<evidence type="ECO:0000256" key="10">
    <source>
        <dbReference type="ARBA" id="ARBA00023270"/>
    </source>
</evidence>
<dbReference type="PIRSF" id="PIRSF001365">
    <property type="entry name" value="DHDPS"/>
    <property type="match status" value="1"/>
</dbReference>
<feature type="active site" description="Proton donor/acceptor" evidence="14">
    <location>
        <position position="135"/>
    </location>
</feature>
<dbReference type="GO" id="GO:0005829">
    <property type="term" value="C:cytosol"/>
    <property type="evidence" value="ECO:0007669"/>
    <property type="project" value="TreeGrafter"/>
</dbReference>
<dbReference type="Proteomes" id="UP000320386">
    <property type="component" value="Chromosome"/>
</dbReference>
<dbReference type="UniPathway" id="UPA00034">
    <property type="reaction ID" value="UER00017"/>
</dbReference>
<dbReference type="InterPro" id="IPR020624">
    <property type="entry name" value="Schiff_base-form_aldolases_CS"/>
</dbReference>
<feature type="active site" description="Schiff-base intermediate with substrate" evidence="14">
    <location>
        <position position="163"/>
    </location>
</feature>
<dbReference type="InterPro" id="IPR013785">
    <property type="entry name" value="Aldolase_TIM"/>
</dbReference>
<gene>
    <name evidence="16" type="primary">dapA</name>
    <name evidence="16" type="ORF">Pan265_16570</name>
</gene>
<evidence type="ECO:0000256" key="4">
    <source>
        <dbReference type="ARBA" id="ARBA00012086"/>
    </source>
</evidence>
<dbReference type="SUPFAM" id="SSF51569">
    <property type="entry name" value="Aldolase"/>
    <property type="match status" value="1"/>
</dbReference>
<evidence type="ECO:0000256" key="2">
    <source>
        <dbReference type="ARBA" id="ARBA00005120"/>
    </source>
</evidence>
<name>A0A518BXX2_9BACT</name>
<evidence type="ECO:0000256" key="5">
    <source>
        <dbReference type="ARBA" id="ARBA00022490"/>
    </source>
</evidence>
<dbReference type="GO" id="GO:0019877">
    <property type="term" value="P:diaminopimelate biosynthetic process"/>
    <property type="evidence" value="ECO:0007669"/>
    <property type="project" value="UniProtKB-KW"/>
</dbReference>
<evidence type="ECO:0000256" key="7">
    <source>
        <dbReference type="ARBA" id="ARBA00022915"/>
    </source>
</evidence>
<dbReference type="Gene3D" id="3.20.20.70">
    <property type="entry name" value="Aldolase class I"/>
    <property type="match status" value="1"/>
</dbReference>
<comment type="catalytic activity">
    <reaction evidence="11">
        <text>L-aspartate 4-semialdehyde + pyruvate = (2S,4S)-4-hydroxy-2,3,4,5-tetrahydrodipicolinate + H2O + H(+)</text>
        <dbReference type="Rhea" id="RHEA:34171"/>
        <dbReference type="ChEBI" id="CHEBI:15361"/>
        <dbReference type="ChEBI" id="CHEBI:15377"/>
        <dbReference type="ChEBI" id="CHEBI:15378"/>
        <dbReference type="ChEBI" id="CHEBI:67139"/>
        <dbReference type="ChEBI" id="CHEBI:537519"/>
        <dbReference type="EC" id="4.3.3.7"/>
    </reaction>
</comment>
<evidence type="ECO:0000313" key="17">
    <source>
        <dbReference type="Proteomes" id="UP000320386"/>
    </source>
</evidence>
<keyword evidence="17" id="KW-1185">Reference proteome</keyword>
<evidence type="ECO:0000256" key="14">
    <source>
        <dbReference type="PIRSR" id="PIRSR001365-1"/>
    </source>
</evidence>